<proteinExistence type="predicted"/>
<dbReference type="Pfam" id="PF14085">
    <property type="entry name" value="DUF4265"/>
    <property type="match status" value="1"/>
</dbReference>
<reference evidence="1" key="1">
    <citation type="submission" date="2024-05" db="EMBL/GenBank/DDBJ databases">
        <title>Planctomycetes of the genus Singulisphaera possess chitinolytic capabilities.</title>
        <authorList>
            <person name="Ivanova A."/>
        </authorList>
    </citation>
    <scope>NUCLEOTIDE SEQUENCE</scope>
    <source>
        <strain evidence="1">Ch08T</strain>
    </source>
</reference>
<protein>
    <submittedName>
        <fullName evidence="1">DUF4265 domain-containing protein</fullName>
    </submittedName>
</protein>
<dbReference type="AlphaFoldDB" id="A0AAU7CQL1"/>
<sequence length="145" mass="16714">MNLIRVVMELVRDDEGYPPFDSERVWAKEARDGGYLIDNIPFFASQATYGDVIDVEYRDGEAYFLRTREWSKNSLLRVIFFDNQDPSPLRSELSRLGCETELSEINTTLLAINVPPNIDMGSVRGLLEDGSRKGLWDYEEAIIWE</sequence>
<dbReference type="EMBL" id="CP155447">
    <property type="protein sequence ID" value="XBH07284.1"/>
    <property type="molecule type" value="Genomic_DNA"/>
</dbReference>
<dbReference type="InterPro" id="IPR025361">
    <property type="entry name" value="DUF4265"/>
</dbReference>
<dbReference type="RefSeq" id="WP_406700127.1">
    <property type="nucleotide sequence ID" value="NZ_CP155447.1"/>
</dbReference>
<evidence type="ECO:0000313" key="1">
    <source>
        <dbReference type="EMBL" id="XBH07284.1"/>
    </source>
</evidence>
<accession>A0AAU7CQL1</accession>
<organism evidence="1">
    <name type="scientific">Singulisphaera sp. Ch08</name>
    <dbReference type="NCBI Taxonomy" id="3120278"/>
    <lineage>
        <taxon>Bacteria</taxon>
        <taxon>Pseudomonadati</taxon>
        <taxon>Planctomycetota</taxon>
        <taxon>Planctomycetia</taxon>
        <taxon>Isosphaerales</taxon>
        <taxon>Isosphaeraceae</taxon>
        <taxon>Singulisphaera</taxon>
    </lineage>
</organism>
<name>A0AAU7CQL1_9BACT</name>
<gene>
    <name evidence="1" type="ORF">V5E97_14940</name>
</gene>